<protein>
    <recommendedName>
        <fullName evidence="2">Transketolase C-terminal domain-containing protein</fullName>
    </recommendedName>
</protein>
<reference evidence="1" key="1">
    <citation type="journal article" date="2014" name="Front. Microbiol.">
        <title>High frequency of phylogenetically diverse reductive dehalogenase-homologous genes in deep subseafloor sedimentary metagenomes.</title>
        <authorList>
            <person name="Kawai M."/>
            <person name="Futagami T."/>
            <person name="Toyoda A."/>
            <person name="Takaki Y."/>
            <person name="Nishi S."/>
            <person name="Hori S."/>
            <person name="Arai W."/>
            <person name="Tsubouchi T."/>
            <person name="Morono Y."/>
            <person name="Uchiyama I."/>
            <person name="Ito T."/>
            <person name="Fujiyama A."/>
            <person name="Inagaki F."/>
            <person name="Takami H."/>
        </authorList>
    </citation>
    <scope>NUCLEOTIDE SEQUENCE</scope>
    <source>
        <strain evidence="1">Expedition CK06-06</strain>
    </source>
</reference>
<organism evidence="1">
    <name type="scientific">marine sediment metagenome</name>
    <dbReference type="NCBI Taxonomy" id="412755"/>
    <lineage>
        <taxon>unclassified sequences</taxon>
        <taxon>metagenomes</taxon>
        <taxon>ecological metagenomes</taxon>
    </lineage>
</organism>
<gene>
    <name evidence="1" type="ORF">S03H2_46042</name>
</gene>
<proteinExistence type="predicted"/>
<accession>X1JA13</accession>
<comment type="caution">
    <text evidence="1">The sequence shown here is derived from an EMBL/GenBank/DDBJ whole genome shotgun (WGS) entry which is preliminary data.</text>
</comment>
<dbReference type="InterPro" id="IPR009014">
    <property type="entry name" value="Transketo_C/PFOR_II"/>
</dbReference>
<dbReference type="EMBL" id="BARU01028879">
    <property type="protein sequence ID" value="GAH75214.1"/>
    <property type="molecule type" value="Genomic_DNA"/>
</dbReference>
<feature type="non-terminal residue" evidence="1">
    <location>
        <position position="1"/>
    </location>
</feature>
<evidence type="ECO:0000313" key="1">
    <source>
        <dbReference type="EMBL" id="GAH75214.1"/>
    </source>
</evidence>
<evidence type="ECO:0008006" key="2">
    <source>
        <dbReference type="Google" id="ProtNLM"/>
    </source>
</evidence>
<dbReference type="SUPFAM" id="SSF52922">
    <property type="entry name" value="TK C-terminal domain-like"/>
    <property type="match status" value="1"/>
</dbReference>
<dbReference type="Gene3D" id="3.40.50.920">
    <property type="match status" value="1"/>
</dbReference>
<name>X1JA13_9ZZZZ</name>
<sequence length="55" mass="5770">AIAEASAENVPVPLVRVGLLDVFPESGEAEALLDYFKMGVADIVAAAKKVLKKKS</sequence>
<dbReference type="AlphaFoldDB" id="X1JA13"/>